<dbReference type="SUPFAM" id="SSF158682">
    <property type="entry name" value="TerB-like"/>
    <property type="match status" value="1"/>
</dbReference>
<reference evidence="3" key="1">
    <citation type="submission" date="2017-04" db="EMBL/GenBank/DDBJ databases">
        <authorList>
            <person name="Varghese N."/>
            <person name="Submissions S."/>
        </authorList>
    </citation>
    <scope>NUCLEOTIDE SEQUENCE [LARGE SCALE GENOMIC DNA]</scope>
    <source>
        <strain evidence="3">DSM 22618</strain>
    </source>
</reference>
<dbReference type="InterPro" id="IPR036420">
    <property type="entry name" value="BRCT_dom_sf"/>
</dbReference>
<sequence>MLQDHKPYLHFTGRSQLDKSINSLIGIVEGIAIDQEINEREVCFLQDWVREHQELQNRHPYSELMPVVHAALADGVLTEEERDDILWLCQQLTSTGYYDQVTADLQRLHALLGAILADGVVTEAELQGLSSWLADHEHLKTCWPYDEVDSLVVSVMADKKIDAEEQATLRSFFSEFISFLDNTTIVSPVIAEQGGVTGLCAVCPEIAFEGARFCFTGASSRYKRTEIAEIVQKLGGEMASDVSAKVDYLVIGAEGNPCWAYACYGRKVEKAVKLRKEGKRIQIVHEHDFHDAVSDA</sequence>
<dbReference type="EMBL" id="FXAG01000009">
    <property type="protein sequence ID" value="SMF22231.1"/>
    <property type="molecule type" value="Genomic_DNA"/>
</dbReference>
<proteinExistence type="predicted"/>
<dbReference type="Gene3D" id="3.40.50.10190">
    <property type="entry name" value="BRCT domain"/>
    <property type="match status" value="1"/>
</dbReference>
<dbReference type="SUPFAM" id="SSF52113">
    <property type="entry name" value="BRCT domain"/>
    <property type="match status" value="1"/>
</dbReference>
<dbReference type="RefSeq" id="WP_085276224.1">
    <property type="nucleotide sequence ID" value="NZ_FXAG01000009.1"/>
</dbReference>
<dbReference type="InterPro" id="IPR001357">
    <property type="entry name" value="BRCT_dom"/>
</dbReference>
<dbReference type="Proteomes" id="UP000192920">
    <property type="component" value="Unassembled WGS sequence"/>
</dbReference>
<dbReference type="Pfam" id="PF00533">
    <property type="entry name" value="BRCT"/>
    <property type="match status" value="1"/>
</dbReference>
<feature type="domain" description="BRCT" evidence="1">
    <location>
        <begin position="208"/>
        <end position="296"/>
    </location>
</feature>
<dbReference type="STRING" id="1123014.SAMN02745746_01957"/>
<protein>
    <submittedName>
        <fullName evidence="2">BRCA1 C Terminus (BRCT) domain-containing protein</fullName>
    </submittedName>
</protein>
<organism evidence="2 3">
    <name type="scientific">Pseudogulbenkiania subflava DSM 22618</name>
    <dbReference type="NCBI Taxonomy" id="1123014"/>
    <lineage>
        <taxon>Bacteria</taxon>
        <taxon>Pseudomonadati</taxon>
        <taxon>Pseudomonadota</taxon>
        <taxon>Betaproteobacteria</taxon>
        <taxon>Neisseriales</taxon>
        <taxon>Chromobacteriaceae</taxon>
        <taxon>Pseudogulbenkiania</taxon>
    </lineage>
</organism>
<evidence type="ECO:0000313" key="2">
    <source>
        <dbReference type="EMBL" id="SMF22231.1"/>
    </source>
</evidence>
<dbReference type="CDD" id="cd07177">
    <property type="entry name" value="terB_like"/>
    <property type="match status" value="1"/>
</dbReference>
<name>A0A1Y6BUQ5_9NEIS</name>
<dbReference type="CDD" id="cd17748">
    <property type="entry name" value="BRCT_DNA_ligase_like"/>
    <property type="match status" value="1"/>
</dbReference>
<dbReference type="PROSITE" id="PS50172">
    <property type="entry name" value="BRCT"/>
    <property type="match status" value="1"/>
</dbReference>
<accession>A0A1Y6BUQ5</accession>
<evidence type="ECO:0000259" key="1">
    <source>
        <dbReference type="PROSITE" id="PS50172"/>
    </source>
</evidence>
<keyword evidence="3" id="KW-1185">Reference proteome</keyword>
<dbReference type="AlphaFoldDB" id="A0A1Y6BUQ5"/>
<dbReference type="InterPro" id="IPR029024">
    <property type="entry name" value="TerB-like"/>
</dbReference>
<gene>
    <name evidence="2" type="ORF">SAMN02745746_01957</name>
</gene>
<evidence type="ECO:0000313" key="3">
    <source>
        <dbReference type="Proteomes" id="UP000192920"/>
    </source>
</evidence>